<feature type="compositionally biased region" description="Pro residues" evidence="1">
    <location>
        <begin position="73"/>
        <end position="83"/>
    </location>
</feature>
<evidence type="ECO:0000313" key="2">
    <source>
        <dbReference type="EMBL" id="KPL82096.1"/>
    </source>
</evidence>
<accession>A0A0P6YIC0</accession>
<sequence>MLNPGAHAPGSGGRGAGPSGRPHRSARAGDTPARRPPRPEIPAPTRPGTSTTGAPGRQSVPGRHAGPAATRAPSPPGSPPTPRPGKRPPARAVPGSGAAAGAAASTPAPPAPAPPGCAGADRSRPPDRRARPIPGLWAGRSAWAGLPADPPRFLLPAPQARPSLPPFPPPGAGVRTRSQRVTGGCRGS</sequence>
<reference evidence="2 3" key="1">
    <citation type="submission" date="2015-07" db="EMBL/GenBank/DDBJ databases">
        <title>Whole genome sequence of Thermanaerothrix daxensis DSM 23592.</title>
        <authorList>
            <person name="Hemp J."/>
            <person name="Ward L.M."/>
            <person name="Pace L.A."/>
            <person name="Fischer W.W."/>
        </authorList>
    </citation>
    <scope>NUCLEOTIDE SEQUENCE [LARGE SCALE GENOMIC DNA]</scope>
    <source>
        <strain evidence="2 3">GNS-1</strain>
    </source>
</reference>
<evidence type="ECO:0000256" key="1">
    <source>
        <dbReference type="SAM" id="MobiDB-lite"/>
    </source>
</evidence>
<dbReference type="Proteomes" id="UP000050544">
    <property type="component" value="Unassembled WGS sequence"/>
</dbReference>
<protein>
    <submittedName>
        <fullName evidence="2">Uncharacterized protein</fullName>
    </submittedName>
</protein>
<dbReference type="EMBL" id="LGKO01000006">
    <property type="protein sequence ID" value="KPL82096.1"/>
    <property type="molecule type" value="Genomic_DNA"/>
</dbReference>
<dbReference type="AlphaFoldDB" id="A0A0P6YIC0"/>
<name>A0A0P6YIC0_9CHLR</name>
<feature type="compositionally biased region" description="Basic and acidic residues" evidence="1">
    <location>
        <begin position="121"/>
        <end position="130"/>
    </location>
</feature>
<organism evidence="2 3">
    <name type="scientific">Thermanaerothrix daxensis</name>
    <dbReference type="NCBI Taxonomy" id="869279"/>
    <lineage>
        <taxon>Bacteria</taxon>
        <taxon>Bacillati</taxon>
        <taxon>Chloroflexota</taxon>
        <taxon>Anaerolineae</taxon>
        <taxon>Anaerolineales</taxon>
        <taxon>Anaerolineaceae</taxon>
        <taxon>Thermanaerothrix</taxon>
    </lineage>
</organism>
<dbReference type="PATRIC" id="fig|869279.4.peg.2622"/>
<proteinExistence type="predicted"/>
<comment type="caution">
    <text evidence="2">The sequence shown here is derived from an EMBL/GenBank/DDBJ whole genome shotgun (WGS) entry which is preliminary data.</text>
</comment>
<gene>
    <name evidence="2" type="ORF">SE15_13435</name>
</gene>
<evidence type="ECO:0000313" key="3">
    <source>
        <dbReference type="Proteomes" id="UP000050544"/>
    </source>
</evidence>
<keyword evidence="3" id="KW-1185">Reference proteome</keyword>
<feature type="compositionally biased region" description="Low complexity" evidence="1">
    <location>
        <begin position="90"/>
        <end position="106"/>
    </location>
</feature>
<feature type="region of interest" description="Disordered" evidence="1">
    <location>
        <begin position="1"/>
        <end position="188"/>
    </location>
</feature>